<reference evidence="4 5" key="1">
    <citation type="submission" date="2019-06" db="EMBL/GenBank/DDBJ databases">
        <title>Draft genomes of female and male turbot (Scophthalmus maximus).</title>
        <authorList>
            <person name="Xu H."/>
            <person name="Xu X.-W."/>
            <person name="Shao C."/>
            <person name="Chen S."/>
        </authorList>
    </citation>
    <scope>NUCLEOTIDE SEQUENCE [LARGE SCALE GENOMIC DNA]</scope>
    <source>
        <strain evidence="4">Ysfricsl-2016a</strain>
        <tissue evidence="4">Blood</tissue>
    </source>
</reference>
<feature type="region of interest" description="Disordered" evidence="2">
    <location>
        <begin position="229"/>
        <end position="285"/>
    </location>
</feature>
<evidence type="ECO:0000259" key="3">
    <source>
        <dbReference type="Pfam" id="PF21388"/>
    </source>
</evidence>
<feature type="compositionally biased region" description="Polar residues" evidence="2">
    <location>
        <begin position="540"/>
        <end position="557"/>
    </location>
</feature>
<evidence type="ECO:0000313" key="5">
    <source>
        <dbReference type="Proteomes" id="UP000438429"/>
    </source>
</evidence>
<dbReference type="InterPro" id="IPR048839">
    <property type="entry name" value="SPATA2_PUB-like"/>
</dbReference>
<feature type="compositionally biased region" description="Basic and acidic residues" evidence="2">
    <location>
        <begin position="229"/>
        <end position="243"/>
    </location>
</feature>
<sequence>MQLGTGAAGGGGGGGGEGGGGGGAGGPAEAPSRRELHDEYARCQRESRAEGRPCRDARLLDRVARYLATGRPAAASAATFTVFPFYRAVAEGRGAGGCQAERRRHLSAVAKAAELLETVCVNLFLQPWKKEFRTLKTFTGPFVYCLLPALSSSTIQSVLASIGYLPHADAPPSEFRLREDADPDRAILVGFELLLARVECLHLLEILEKDQLGPQEWLEVLRRRAGPTKLDEPAEKKTTAAEKEAEEEEEEENKEEDGADRKELPVYSDTRRAAKPQAKPRHCRLTSADQSIMEMQRTYPDLAFRGRPLLPDKPHRAKSGSKAVHPAGDNHGGDGRAAEIPRRNCVKGAKAPPATIGSKHGGRKGDDALADGGRSGACKDTAPHDTDGGRGDEGLLSGPPAISLRVALKTPGSEVQAEQTPRPGQCQATAEPSGWAQQQAAAENQRPTTRELPSLSSVDEEERDLRELAERMQELNVRETTKEEVPRKAENTSGENANKERRRKGRRTSAEGEAAEEELNLWKPAAEKGAAPSRDAARCSRSSQADTASTKQQQPSALSGADAQGCSGGGGGGTRRQPEGEDTATGRGRGEEEQLAQGFVIVDHQKK</sequence>
<dbReference type="EMBL" id="VEVO01000018">
    <property type="protein sequence ID" value="KAF0027676.1"/>
    <property type="molecule type" value="Genomic_DNA"/>
</dbReference>
<feature type="compositionally biased region" description="Basic and acidic residues" evidence="2">
    <location>
        <begin position="381"/>
        <end position="393"/>
    </location>
</feature>
<feature type="compositionally biased region" description="Basic and acidic residues" evidence="2">
    <location>
        <begin position="331"/>
        <end position="342"/>
    </location>
</feature>
<dbReference type="AlphaFoldDB" id="A0A6A4RXW1"/>
<comment type="similarity">
    <text evidence="1">Belongs to the SPATA2 family.</text>
</comment>
<gene>
    <name evidence="4" type="ORF">F2P81_020417</name>
</gene>
<feature type="compositionally biased region" description="Basic and acidic residues" evidence="2">
    <location>
        <begin position="259"/>
        <end position="272"/>
    </location>
</feature>
<evidence type="ECO:0000256" key="1">
    <source>
        <dbReference type="ARBA" id="ARBA00038142"/>
    </source>
</evidence>
<feature type="compositionally biased region" description="Polar residues" evidence="2">
    <location>
        <begin position="426"/>
        <end position="447"/>
    </location>
</feature>
<feature type="region of interest" description="Disordered" evidence="2">
    <location>
        <begin position="1"/>
        <end position="37"/>
    </location>
</feature>
<feature type="domain" description="Spermatogenesis-associated protein 2 PUB-like" evidence="3">
    <location>
        <begin position="75"/>
        <end position="224"/>
    </location>
</feature>
<protein>
    <recommendedName>
        <fullName evidence="3">Spermatogenesis-associated protein 2 PUB-like domain-containing protein</fullName>
    </recommendedName>
</protein>
<evidence type="ECO:0000313" key="4">
    <source>
        <dbReference type="EMBL" id="KAF0027676.1"/>
    </source>
</evidence>
<feature type="region of interest" description="Disordered" evidence="2">
    <location>
        <begin position="304"/>
        <end position="607"/>
    </location>
</feature>
<feature type="compositionally biased region" description="Acidic residues" evidence="2">
    <location>
        <begin position="244"/>
        <end position="258"/>
    </location>
</feature>
<dbReference type="GO" id="GO:0005737">
    <property type="term" value="C:cytoplasm"/>
    <property type="evidence" value="ECO:0007669"/>
    <property type="project" value="TreeGrafter"/>
</dbReference>
<dbReference type="PANTHER" id="PTHR15326">
    <property type="entry name" value="SPERMATOGENESIS-ASSOCIATED PROTEIN 2/TAMOZHENNIC"/>
    <property type="match status" value="1"/>
</dbReference>
<organism evidence="4 5">
    <name type="scientific">Scophthalmus maximus</name>
    <name type="common">Turbot</name>
    <name type="synonym">Psetta maxima</name>
    <dbReference type="NCBI Taxonomy" id="52904"/>
    <lineage>
        <taxon>Eukaryota</taxon>
        <taxon>Metazoa</taxon>
        <taxon>Chordata</taxon>
        <taxon>Craniata</taxon>
        <taxon>Vertebrata</taxon>
        <taxon>Euteleostomi</taxon>
        <taxon>Actinopterygii</taxon>
        <taxon>Neopterygii</taxon>
        <taxon>Teleostei</taxon>
        <taxon>Neoteleostei</taxon>
        <taxon>Acanthomorphata</taxon>
        <taxon>Carangaria</taxon>
        <taxon>Pleuronectiformes</taxon>
        <taxon>Pleuronectoidei</taxon>
        <taxon>Scophthalmidae</taxon>
        <taxon>Scophthalmus</taxon>
    </lineage>
</organism>
<comment type="caution">
    <text evidence="4">The sequence shown here is derived from an EMBL/GenBank/DDBJ whole genome shotgun (WGS) entry which is preliminary data.</text>
</comment>
<dbReference type="PANTHER" id="PTHR15326:SF9">
    <property type="entry name" value="SPERMATOGENESIS-ASSOCIATED PROTEIN 2"/>
    <property type="match status" value="1"/>
</dbReference>
<evidence type="ECO:0000256" key="2">
    <source>
        <dbReference type="SAM" id="MobiDB-lite"/>
    </source>
</evidence>
<dbReference type="Proteomes" id="UP000438429">
    <property type="component" value="Unassembled WGS sequence"/>
</dbReference>
<dbReference type="Gene3D" id="1.20.58.2190">
    <property type="match status" value="1"/>
</dbReference>
<name>A0A6A4RXW1_SCOMX</name>
<feature type="compositionally biased region" description="Basic and acidic residues" evidence="2">
    <location>
        <begin position="463"/>
        <end position="490"/>
    </location>
</feature>
<dbReference type="Pfam" id="PF21388">
    <property type="entry name" value="SPATA2_PUB-like"/>
    <property type="match status" value="1"/>
</dbReference>
<proteinExistence type="inferred from homology"/>
<feature type="compositionally biased region" description="Gly residues" evidence="2">
    <location>
        <begin position="1"/>
        <end position="26"/>
    </location>
</feature>
<accession>A0A6A4RXW1</accession>